<sequence length="185" mass="21258">MTIVFKDFKRDVMRIDSIPTSSLDGIKEWLDTTDLKYYESRLNLNWRQILKTITDDPEQFIEDGGWEFLNLEASDSDSENSQESDQGYIPSDVQSESASEDENDDSESLVESEDDEEDDSEEGSEEDEGKTWEELEREASNADREKGNESDSEEDRKRRKMKAFGKARAPPDRRPNGTLPEEGQV</sequence>
<feature type="compositionally biased region" description="Acidic residues" evidence="2">
    <location>
        <begin position="98"/>
        <end position="128"/>
    </location>
</feature>
<keyword evidence="1" id="KW-0158">Chromosome</keyword>
<protein>
    <recommendedName>
        <fullName evidence="1">FACT complex subunit</fullName>
    </recommendedName>
</protein>
<dbReference type="Proteomes" id="UP001604277">
    <property type="component" value="Unassembled WGS sequence"/>
</dbReference>
<feature type="domain" description="FACT complex subunit SPT16 C-terminal" evidence="3">
    <location>
        <begin position="79"/>
        <end position="160"/>
    </location>
</feature>
<dbReference type="InterPro" id="IPR040258">
    <property type="entry name" value="Spt16"/>
</dbReference>
<evidence type="ECO:0000259" key="3">
    <source>
        <dbReference type="Pfam" id="PF21091"/>
    </source>
</evidence>
<accession>A0ABD1TML4</accession>
<dbReference type="PANTHER" id="PTHR13980:SF23">
    <property type="entry name" value="FACT COMPLEX SUBUNIT"/>
    <property type="match status" value="1"/>
</dbReference>
<dbReference type="Pfam" id="PF21091">
    <property type="entry name" value="SPT16_C"/>
    <property type="match status" value="1"/>
</dbReference>
<comment type="function">
    <text evidence="1">Component of the FACT complex, a general chromatin factor that acts to reorganize nucleosomes. The FACT complex is involved in multiple processes that require DNA as a template such as mRNA elongation, DNA replication and DNA repair. During transcription elongation the FACT complex acts as a histone chaperone that both destabilizes and restores nucleosomal structure. It facilitates the passage of RNA polymerase II and transcription by promoting the dissociation of one histone H2A-H2B dimer from the nucleosome, then subsequently promotes the reestablishment of the nucleosome following the passage of RNA polymerase II.</text>
</comment>
<gene>
    <name evidence="4" type="ORF">Fot_27907</name>
</gene>
<comment type="similarity">
    <text evidence="1">Belongs to the peptidase M24 family. SPT16 subfamily.</text>
</comment>
<dbReference type="AlphaFoldDB" id="A0ABD1TML4"/>
<dbReference type="PANTHER" id="PTHR13980">
    <property type="entry name" value="CDC68 RELATED"/>
    <property type="match status" value="1"/>
</dbReference>
<dbReference type="InterPro" id="IPR011993">
    <property type="entry name" value="PH-like_dom_sf"/>
</dbReference>
<organism evidence="4 5">
    <name type="scientific">Forsythia ovata</name>
    <dbReference type="NCBI Taxonomy" id="205694"/>
    <lineage>
        <taxon>Eukaryota</taxon>
        <taxon>Viridiplantae</taxon>
        <taxon>Streptophyta</taxon>
        <taxon>Embryophyta</taxon>
        <taxon>Tracheophyta</taxon>
        <taxon>Spermatophyta</taxon>
        <taxon>Magnoliopsida</taxon>
        <taxon>eudicotyledons</taxon>
        <taxon>Gunneridae</taxon>
        <taxon>Pentapetalae</taxon>
        <taxon>asterids</taxon>
        <taxon>lamiids</taxon>
        <taxon>Lamiales</taxon>
        <taxon>Oleaceae</taxon>
        <taxon>Forsythieae</taxon>
        <taxon>Forsythia</taxon>
    </lineage>
</organism>
<dbReference type="GO" id="GO:0035101">
    <property type="term" value="C:FACT complex"/>
    <property type="evidence" value="ECO:0007669"/>
    <property type="project" value="UniProtKB-UniRule"/>
</dbReference>
<keyword evidence="1" id="KW-0234">DNA repair</keyword>
<proteinExistence type="inferred from homology"/>
<evidence type="ECO:0000256" key="2">
    <source>
        <dbReference type="SAM" id="MobiDB-lite"/>
    </source>
</evidence>
<feature type="compositionally biased region" description="Basic and acidic residues" evidence="2">
    <location>
        <begin position="129"/>
        <end position="149"/>
    </location>
</feature>
<feature type="region of interest" description="Disordered" evidence="2">
    <location>
        <begin position="74"/>
        <end position="185"/>
    </location>
</feature>
<dbReference type="GO" id="GO:0006260">
    <property type="term" value="P:DNA replication"/>
    <property type="evidence" value="ECO:0007669"/>
    <property type="project" value="UniProtKB-KW"/>
</dbReference>
<evidence type="ECO:0000313" key="4">
    <source>
        <dbReference type="EMBL" id="KAL2513936.1"/>
    </source>
</evidence>
<dbReference type="EMBL" id="JBFOLJ010000008">
    <property type="protein sequence ID" value="KAL2513936.1"/>
    <property type="molecule type" value="Genomic_DNA"/>
</dbReference>
<dbReference type="Gene3D" id="2.30.29.30">
    <property type="entry name" value="Pleckstrin-homology domain (PH domain)/Phosphotyrosine-binding domain (PTB)"/>
    <property type="match status" value="1"/>
</dbReference>
<keyword evidence="1" id="KW-0227">DNA damage</keyword>
<dbReference type="InterPro" id="IPR048969">
    <property type="entry name" value="FACT_SPT16_C"/>
</dbReference>
<dbReference type="GO" id="GO:0006281">
    <property type="term" value="P:DNA repair"/>
    <property type="evidence" value="ECO:0007669"/>
    <property type="project" value="UniProtKB-UniRule"/>
</dbReference>
<name>A0ABD1TML4_9LAMI</name>
<comment type="subcellular location">
    <subcellularLocation>
        <location evidence="1">Nucleus</location>
    </subcellularLocation>
    <subcellularLocation>
        <location evidence="1">Chromosome</location>
    </subcellularLocation>
</comment>
<keyword evidence="1" id="KW-0805">Transcription regulation</keyword>
<comment type="subunit">
    <text evidence="1">Component of the FACT complex.</text>
</comment>
<evidence type="ECO:0000256" key="1">
    <source>
        <dbReference type="RuleBase" id="RU367052"/>
    </source>
</evidence>
<comment type="caution">
    <text evidence="4">The sequence shown here is derived from an EMBL/GenBank/DDBJ whole genome shotgun (WGS) entry which is preliminary data.</text>
</comment>
<keyword evidence="5" id="KW-1185">Reference proteome</keyword>
<keyword evidence="1" id="KW-0804">Transcription</keyword>
<reference evidence="5" key="1">
    <citation type="submission" date="2024-07" db="EMBL/GenBank/DDBJ databases">
        <title>Two chromosome-level genome assemblies of Korean endemic species Abeliophyllum distichum and Forsythia ovata (Oleaceae).</title>
        <authorList>
            <person name="Jang H."/>
        </authorList>
    </citation>
    <scope>NUCLEOTIDE SEQUENCE [LARGE SCALE GENOMIC DNA]</scope>
</reference>
<keyword evidence="1" id="KW-0235">DNA replication</keyword>
<evidence type="ECO:0000313" key="5">
    <source>
        <dbReference type="Proteomes" id="UP001604277"/>
    </source>
</evidence>
<keyword evidence="1" id="KW-0539">Nucleus</keyword>